<dbReference type="RefSeq" id="XP_001027791.2">
    <property type="nucleotide sequence ID" value="XM_001027791.2"/>
</dbReference>
<dbReference type="Proteomes" id="UP000009168">
    <property type="component" value="Unassembled WGS sequence"/>
</dbReference>
<evidence type="ECO:0000313" key="3">
    <source>
        <dbReference type="Proteomes" id="UP000009168"/>
    </source>
</evidence>
<feature type="region of interest" description="Disordered" evidence="1">
    <location>
        <begin position="137"/>
        <end position="164"/>
    </location>
</feature>
<feature type="compositionally biased region" description="Polar residues" evidence="1">
    <location>
        <begin position="724"/>
        <end position="739"/>
    </location>
</feature>
<proteinExistence type="predicted"/>
<sequence>MNEQINEEVNVVEQQIFQNGGQTKQNQQAQVIKKVKKDKNKNQRKNMKNNAQILTEEEKAVNKLMVVSSSKENSLSRQIIEDINKDNHELIQVDLSHSSLKDSNTSCGWDDGFHINYHFCDLKHFCSQMQSLDDLDKMPQKNQNQKESGNDNKNQKDTGKQNNCDNCMHKMRYSPYFQLKKQEIASQDRCRTIYQKQYQQIMQNDQVCQCKDFQQQQNITQNGLVEKSVSTVKSIYFQKSSQFQFSSNKKFIKMLRKQSQNISYQTQQQQKQDNDQEIARITRADMNGEIVQLKDIYRNKKNINVSSYDDDILKQKYDGNFHQFHSNSSERQSLRSQYKAILDYYSIPSPKLSQIKFNPNQLKTTNSNVTSQGQKIKIAVDNQKQQKVSINHVNAENNYCSNKNNIYSSPNFQDSSALQENPFRTIQSTSPLCQKNLNESHPIQRLAPLDVPGEETKSLFNQQNKNINQKLYKTSPLSKHCSSPFDRLDQLQHPQVLKNSFKNIKKIFFKTPDSAISHGSESTLEHSRLQEVKKNDNSSNTSNYETNLPKLNQNYQAQQNNKINPELKNQASQKNLNQRMQKHKLENELLRTTTSDVSDTSLDQPLEQREEVLQKIETQGFQKIFLKEHNQAKNQKKCKDLHNSDDNIANKEKDENKYESVNDRQNNMLKKLSPNKQNGKNELQLQQILEQSHEQVHANKVRFIQKNKQNTEQNRHIDEHKNQKQILSEDSSIKSSNNKNQLVNQRQQIINNQKSIQLNKNAQSGEKESDEGIRETIKINQQNFQNNKRRLALYKCQQKVRVTCKKCKQTKRYLAQQLKSV</sequence>
<gene>
    <name evidence="2" type="ORF">TTHERM_00678150</name>
</gene>
<feature type="compositionally biased region" description="Basic and acidic residues" evidence="1">
    <location>
        <begin position="148"/>
        <end position="159"/>
    </location>
</feature>
<reference evidence="3" key="1">
    <citation type="journal article" date="2006" name="PLoS Biol.">
        <title>Macronuclear genome sequence of the ciliate Tetrahymena thermophila, a model eukaryote.</title>
        <authorList>
            <person name="Eisen J.A."/>
            <person name="Coyne R.S."/>
            <person name="Wu M."/>
            <person name="Wu D."/>
            <person name="Thiagarajan M."/>
            <person name="Wortman J.R."/>
            <person name="Badger J.H."/>
            <person name="Ren Q."/>
            <person name="Amedeo P."/>
            <person name="Jones K.M."/>
            <person name="Tallon L.J."/>
            <person name="Delcher A.L."/>
            <person name="Salzberg S.L."/>
            <person name="Silva J.C."/>
            <person name="Haas B.J."/>
            <person name="Majoros W.H."/>
            <person name="Farzad M."/>
            <person name="Carlton J.M."/>
            <person name="Smith R.K. Jr."/>
            <person name="Garg J."/>
            <person name="Pearlman R.E."/>
            <person name="Karrer K.M."/>
            <person name="Sun L."/>
            <person name="Manning G."/>
            <person name="Elde N.C."/>
            <person name="Turkewitz A.P."/>
            <person name="Asai D.J."/>
            <person name="Wilkes D.E."/>
            <person name="Wang Y."/>
            <person name="Cai H."/>
            <person name="Collins K."/>
            <person name="Stewart B.A."/>
            <person name="Lee S.R."/>
            <person name="Wilamowska K."/>
            <person name="Weinberg Z."/>
            <person name="Ruzzo W.L."/>
            <person name="Wloga D."/>
            <person name="Gaertig J."/>
            <person name="Frankel J."/>
            <person name="Tsao C.-C."/>
            <person name="Gorovsky M.A."/>
            <person name="Keeling P.J."/>
            <person name="Waller R.F."/>
            <person name="Patron N.J."/>
            <person name="Cherry J.M."/>
            <person name="Stover N.A."/>
            <person name="Krieger C.J."/>
            <person name="del Toro C."/>
            <person name="Ryder H.F."/>
            <person name="Williamson S.C."/>
            <person name="Barbeau R.A."/>
            <person name="Hamilton E.P."/>
            <person name="Orias E."/>
        </authorList>
    </citation>
    <scope>NUCLEOTIDE SEQUENCE [LARGE SCALE GENOMIC DNA]</scope>
    <source>
        <strain evidence="3">SB210</strain>
    </source>
</reference>
<dbReference type="GeneID" id="7833175"/>
<accession>I7LY28</accession>
<dbReference type="KEGG" id="tet:TTHERM_00678150"/>
<feature type="region of interest" description="Disordered" evidence="1">
    <location>
        <begin position="706"/>
        <end position="739"/>
    </location>
</feature>
<feature type="region of interest" description="Disordered" evidence="1">
    <location>
        <begin position="753"/>
        <end position="772"/>
    </location>
</feature>
<feature type="compositionally biased region" description="Basic and acidic residues" evidence="1">
    <location>
        <begin position="523"/>
        <end position="536"/>
    </location>
</feature>
<feature type="compositionally biased region" description="Polar residues" evidence="1">
    <location>
        <begin position="753"/>
        <end position="764"/>
    </location>
</feature>
<dbReference type="InParanoid" id="I7LY28"/>
<dbReference type="AlphaFoldDB" id="I7LY28"/>
<name>I7LY28_TETTS</name>
<evidence type="ECO:0000313" key="2">
    <source>
        <dbReference type="EMBL" id="EAS07549.2"/>
    </source>
</evidence>
<keyword evidence="3" id="KW-1185">Reference proteome</keyword>
<feature type="compositionally biased region" description="Polar residues" evidence="1">
    <location>
        <begin position="537"/>
        <end position="547"/>
    </location>
</feature>
<dbReference type="EMBL" id="GG662216">
    <property type="protein sequence ID" value="EAS07549.2"/>
    <property type="molecule type" value="Genomic_DNA"/>
</dbReference>
<feature type="region of interest" description="Disordered" evidence="1">
    <location>
        <begin position="633"/>
        <end position="662"/>
    </location>
</feature>
<feature type="compositionally biased region" description="Basic and acidic residues" evidence="1">
    <location>
        <begin position="713"/>
        <end position="722"/>
    </location>
</feature>
<protein>
    <submittedName>
        <fullName evidence="2">Uncharacterized protein</fullName>
    </submittedName>
</protein>
<evidence type="ECO:0000256" key="1">
    <source>
        <dbReference type="SAM" id="MobiDB-lite"/>
    </source>
</evidence>
<organism evidence="2 3">
    <name type="scientific">Tetrahymena thermophila (strain SB210)</name>
    <dbReference type="NCBI Taxonomy" id="312017"/>
    <lineage>
        <taxon>Eukaryota</taxon>
        <taxon>Sar</taxon>
        <taxon>Alveolata</taxon>
        <taxon>Ciliophora</taxon>
        <taxon>Intramacronucleata</taxon>
        <taxon>Oligohymenophorea</taxon>
        <taxon>Hymenostomatida</taxon>
        <taxon>Tetrahymenina</taxon>
        <taxon>Tetrahymenidae</taxon>
        <taxon>Tetrahymena</taxon>
    </lineage>
</organism>
<feature type="region of interest" description="Disordered" evidence="1">
    <location>
        <begin position="515"/>
        <end position="547"/>
    </location>
</feature>